<gene>
    <name evidence="2" type="ORF">K435DRAFT_751485</name>
</gene>
<keyword evidence="1" id="KW-1133">Transmembrane helix</keyword>
<dbReference type="GO" id="GO:0055088">
    <property type="term" value="P:lipid homeostasis"/>
    <property type="evidence" value="ECO:0007669"/>
    <property type="project" value="TreeGrafter"/>
</dbReference>
<keyword evidence="1" id="KW-0812">Transmembrane</keyword>
<keyword evidence="1" id="KW-0472">Membrane</keyword>
<evidence type="ECO:0000313" key="2">
    <source>
        <dbReference type="EMBL" id="THV00027.1"/>
    </source>
</evidence>
<feature type="transmembrane region" description="Helical" evidence="1">
    <location>
        <begin position="231"/>
        <end position="253"/>
    </location>
</feature>
<dbReference type="OrthoDB" id="341353at2759"/>
<keyword evidence="3" id="KW-1185">Reference proteome</keyword>
<evidence type="ECO:0000313" key="3">
    <source>
        <dbReference type="Proteomes" id="UP000297245"/>
    </source>
</evidence>
<name>A0A4S8MC14_DENBC</name>
<feature type="transmembrane region" description="Helical" evidence="1">
    <location>
        <begin position="31"/>
        <end position="48"/>
    </location>
</feature>
<evidence type="ECO:0000256" key="1">
    <source>
        <dbReference type="SAM" id="Phobius"/>
    </source>
</evidence>
<dbReference type="Proteomes" id="UP000297245">
    <property type="component" value="Unassembled WGS sequence"/>
</dbReference>
<dbReference type="AlphaFoldDB" id="A0A4S8MC14"/>
<accession>A0A4S8MC14</accession>
<feature type="transmembrane region" description="Helical" evidence="1">
    <location>
        <begin position="138"/>
        <end position="155"/>
    </location>
</feature>
<reference evidence="2 3" key="1">
    <citation type="journal article" date="2019" name="Nat. Ecol. Evol.">
        <title>Megaphylogeny resolves global patterns of mushroom evolution.</title>
        <authorList>
            <person name="Varga T."/>
            <person name="Krizsan K."/>
            <person name="Foldi C."/>
            <person name="Dima B."/>
            <person name="Sanchez-Garcia M."/>
            <person name="Sanchez-Ramirez S."/>
            <person name="Szollosi G.J."/>
            <person name="Szarkandi J.G."/>
            <person name="Papp V."/>
            <person name="Albert L."/>
            <person name="Andreopoulos W."/>
            <person name="Angelini C."/>
            <person name="Antonin V."/>
            <person name="Barry K.W."/>
            <person name="Bougher N.L."/>
            <person name="Buchanan P."/>
            <person name="Buyck B."/>
            <person name="Bense V."/>
            <person name="Catcheside P."/>
            <person name="Chovatia M."/>
            <person name="Cooper J."/>
            <person name="Damon W."/>
            <person name="Desjardin D."/>
            <person name="Finy P."/>
            <person name="Geml J."/>
            <person name="Haridas S."/>
            <person name="Hughes K."/>
            <person name="Justo A."/>
            <person name="Karasinski D."/>
            <person name="Kautmanova I."/>
            <person name="Kiss B."/>
            <person name="Kocsube S."/>
            <person name="Kotiranta H."/>
            <person name="LaButti K.M."/>
            <person name="Lechner B.E."/>
            <person name="Liimatainen K."/>
            <person name="Lipzen A."/>
            <person name="Lukacs Z."/>
            <person name="Mihaltcheva S."/>
            <person name="Morgado L.N."/>
            <person name="Niskanen T."/>
            <person name="Noordeloos M.E."/>
            <person name="Ohm R.A."/>
            <person name="Ortiz-Santana B."/>
            <person name="Ovrebo C."/>
            <person name="Racz N."/>
            <person name="Riley R."/>
            <person name="Savchenko A."/>
            <person name="Shiryaev A."/>
            <person name="Soop K."/>
            <person name="Spirin V."/>
            <person name="Szebenyi C."/>
            <person name="Tomsovsky M."/>
            <person name="Tulloss R.E."/>
            <person name="Uehling J."/>
            <person name="Grigoriev I.V."/>
            <person name="Vagvolgyi C."/>
            <person name="Papp T."/>
            <person name="Martin F.M."/>
            <person name="Miettinen O."/>
            <person name="Hibbett D.S."/>
            <person name="Nagy L.G."/>
        </authorList>
    </citation>
    <scope>NUCLEOTIDE SEQUENCE [LARGE SCALE GENOMIC DNA]</scope>
    <source>
        <strain evidence="2 3">CBS 962.96</strain>
    </source>
</reference>
<feature type="transmembrane region" description="Helical" evidence="1">
    <location>
        <begin position="110"/>
        <end position="131"/>
    </location>
</feature>
<proteinExistence type="predicted"/>
<sequence>MVSLSLSKSIPAYLPFSLPPSTSLDDFSESLIFYFSFITLTSAFHLLSPVLLSSSKGVGEDSNKTERKLSWIITSIASLVMSLQSIPFLYDYLESGGSVRNVRTASTLAVAANRFFQAYLVSDLAIGFLNYRSQINLLTGWVHHIVYIGIVEYAIRQGWASVFSLCACMEFPTFILGLSILVPRTRSNIFFAISFFLTRISLHIVLALSYYMPHNRPIPPTTGDIQAPTAVVGSLAPALILTAVFPLHASWFYGCIKGFVRRA</sequence>
<organism evidence="2 3">
    <name type="scientific">Dendrothele bispora (strain CBS 962.96)</name>
    <dbReference type="NCBI Taxonomy" id="1314807"/>
    <lineage>
        <taxon>Eukaryota</taxon>
        <taxon>Fungi</taxon>
        <taxon>Dikarya</taxon>
        <taxon>Basidiomycota</taxon>
        <taxon>Agaricomycotina</taxon>
        <taxon>Agaricomycetes</taxon>
        <taxon>Agaricomycetidae</taxon>
        <taxon>Agaricales</taxon>
        <taxon>Agaricales incertae sedis</taxon>
        <taxon>Dendrothele</taxon>
    </lineage>
</organism>
<feature type="transmembrane region" description="Helical" evidence="1">
    <location>
        <begin position="161"/>
        <end position="182"/>
    </location>
</feature>
<dbReference type="GO" id="GO:0005783">
    <property type="term" value="C:endoplasmic reticulum"/>
    <property type="evidence" value="ECO:0007669"/>
    <property type="project" value="TreeGrafter"/>
</dbReference>
<dbReference type="InterPro" id="IPR050846">
    <property type="entry name" value="TLCD"/>
</dbReference>
<feature type="non-terminal residue" evidence="2">
    <location>
        <position position="263"/>
    </location>
</feature>
<feature type="transmembrane region" description="Helical" evidence="1">
    <location>
        <begin position="69"/>
        <end position="90"/>
    </location>
</feature>
<feature type="transmembrane region" description="Helical" evidence="1">
    <location>
        <begin position="189"/>
        <end position="211"/>
    </location>
</feature>
<dbReference type="PANTHER" id="PTHR13439:SF72">
    <property type="entry name" value="TLC DOMAIN-CONTAINING PROTEIN"/>
    <property type="match status" value="1"/>
</dbReference>
<dbReference type="PANTHER" id="PTHR13439">
    <property type="entry name" value="CT120 PROTEIN"/>
    <property type="match status" value="1"/>
</dbReference>
<dbReference type="EMBL" id="ML179110">
    <property type="protein sequence ID" value="THV00027.1"/>
    <property type="molecule type" value="Genomic_DNA"/>
</dbReference>
<protein>
    <submittedName>
        <fullName evidence="2">Uncharacterized protein</fullName>
    </submittedName>
</protein>